<dbReference type="PANTHER" id="PTHR42926">
    <property type="match status" value="1"/>
</dbReference>
<dbReference type="InterPro" id="IPR027417">
    <property type="entry name" value="P-loop_NTPase"/>
</dbReference>
<feature type="domain" description="KaiC" evidence="2">
    <location>
        <begin position="279"/>
        <end position="508"/>
    </location>
</feature>
<proteinExistence type="predicted"/>
<dbReference type="Proteomes" id="UP000195221">
    <property type="component" value="Unassembled WGS sequence"/>
</dbReference>
<dbReference type="Pfam" id="PF06745">
    <property type="entry name" value="ATPase"/>
    <property type="match status" value="2"/>
</dbReference>
<dbReference type="Gene3D" id="3.40.50.300">
    <property type="entry name" value="P-loop containing nucleotide triphosphate hydrolases"/>
    <property type="match status" value="2"/>
</dbReference>
<gene>
    <name evidence="3" type="ORF">PAMC26577_15720</name>
</gene>
<dbReference type="InterPro" id="IPR014774">
    <property type="entry name" value="KaiC-like_dom"/>
</dbReference>
<feature type="domain" description="KaiC" evidence="2">
    <location>
        <begin position="36"/>
        <end position="278"/>
    </location>
</feature>
<sequence>MSGQSDRFASTTKVKITDVSALNLIQRRPMTGAVLSKSPTGISGFDDVTLGGLPHGRPTLMCGAAGCGKTLFAMTFLAEGVLKYGEHGVLVSFEESAEDLAANVASLGYDVNALIEQKKLAIDHVKIDPTVIEETGDYDLEGLFVRLDYAIRSVNAKRVVLDTLEALFASFPNPVLLRAELRRLFDWLKERDVTAIVTAERGAGGPGQLTRHGIEEYVSDCVILLDNRVENQVSTRRLRIVKYRGSAHGTNEYPFLIDTTGISVLPITSAGLSHVTSNETTSTGIDDLDGMLGAGGYFVGSSVLVSGLAGTGKTTFAAKFVEARCALGERTLWFAFEESPEQIVRNMHSVGLDLAQYLGESLRIESARPSFFGLEMHLARMARDIELFKPTAVVVDPISALRGVDAEVHATLLRLVDLLKAHGITAIFTSLTSTDQASSINDRSISSLMDTWISLSHMETNGERNRLVYVLKSRGMDHSNQVREYKISNEGIAMVPAYVGARGVLTGSARLAQQVQERDEIAAREEAVQQKVRELARRRKVVELQVAELRSTLEAEAAELEALITQRDERDRTRDADRADMARVRQSKQ</sequence>
<dbReference type="EMBL" id="NBTZ01000060">
    <property type="protein sequence ID" value="OTP74746.1"/>
    <property type="molecule type" value="Genomic_DNA"/>
</dbReference>
<dbReference type="CDD" id="cd19485">
    <property type="entry name" value="KaiC-N"/>
    <property type="match status" value="1"/>
</dbReference>
<dbReference type="GO" id="GO:0005524">
    <property type="term" value="F:ATP binding"/>
    <property type="evidence" value="ECO:0007669"/>
    <property type="project" value="InterPro"/>
</dbReference>
<accession>A0A242MTN3</accession>
<comment type="caution">
    <text evidence="3">The sequence shown here is derived from an EMBL/GenBank/DDBJ whole genome shotgun (WGS) entry which is preliminary data.</text>
</comment>
<name>A0A242MTN3_CABSO</name>
<dbReference type="AlphaFoldDB" id="A0A242MTN3"/>
<dbReference type="NCBIfam" id="NF006799">
    <property type="entry name" value="PRK09302.1"/>
    <property type="match status" value="1"/>
</dbReference>
<dbReference type="InterPro" id="IPR047221">
    <property type="entry name" value="KaiC_N"/>
</dbReference>
<evidence type="ECO:0000256" key="1">
    <source>
        <dbReference type="SAM" id="MobiDB-lite"/>
    </source>
</evidence>
<dbReference type="PANTHER" id="PTHR42926:SF1">
    <property type="entry name" value="CIRCADIAN CLOCK OSCILLATOR PROTEIN KAIC 1"/>
    <property type="match status" value="1"/>
</dbReference>
<feature type="region of interest" description="Disordered" evidence="1">
    <location>
        <begin position="567"/>
        <end position="589"/>
    </location>
</feature>
<protein>
    <submittedName>
        <fullName evidence="3">Circadian clock protein KaiC</fullName>
    </submittedName>
</protein>
<dbReference type="SUPFAM" id="SSF52540">
    <property type="entry name" value="P-loop containing nucleoside triphosphate hydrolases"/>
    <property type="match status" value="2"/>
</dbReference>
<dbReference type="InterPro" id="IPR051347">
    <property type="entry name" value="Circadian_clock_KaiC-rel"/>
</dbReference>
<evidence type="ECO:0000313" key="4">
    <source>
        <dbReference type="Proteomes" id="UP000195221"/>
    </source>
</evidence>
<feature type="compositionally biased region" description="Basic and acidic residues" evidence="1">
    <location>
        <begin position="567"/>
        <end position="583"/>
    </location>
</feature>
<reference evidence="3 4" key="1">
    <citation type="submission" date="2017-03" db="EMBL/GenBank/DDBJ databases">
        <title>Genome analysis of strain PAMC 26577.</title>
        <authorList>
            <person name="Oh H.-M."/>
            <person name="Yang J.-A."/>
        </authorList>
    </citation>
    <scope>NUCLEOTIDE SEQUENCE [LARGE SCALE GENOMIC DNA]</scope>
    <source>
        <strain evidence="3 4">PAMC 26577</strain>
    </source>
</reference>
<evidence type="ECO:0000259" key="2">
    <source>
        <dbReference type="PROSITE" id="PS51146"/>
    </source>
</evidence>
<dbReference type="InterPro" id="IPR010624">
    <property type="entry name" value="KaiC_dom"/>
</dbReference>
<evidence type="ECO:0000313" key="3">
    <source>
        <dbReference type="EMBL" id="OTP74746.1"/>
    </source>
</evidence>
<dbReference type="PROSITE" id="PS51146">
    <property type="entry name" value="KAIC"/>
    <property type="match status" value="2"/>
</dbReference>
<organism evidence="3 4">
    <name type="scientific">Caballeronia sordidicola</name>
    <name type="common">Burkholderia sordidicola</name>
    <dbReference type="NCBI Taxonomy" id="196367"/>
    <lineage>
        <taxon>Bacteria</taxon>
        <taxon>Pseudomonadati</taxon>
        <taxon>Pseudomonadota</taxon>
        <taxon>Betaproteobacteria</taxon>
        <taxon>Burkholderiales</taxon>
        <taxon>Burkholderiaceae</taxon>
        <taxon>Caballeronia</taxon>
    </lineage>
</organism>